<dbReference type="CDD" id="cd07979">
    <property type="entry name" value="HFD_TAF9"/>
    <property type="match status" value="1"/>
</dbReference>
<dbReference type="InterPro" id="IPR051431">
    <property type="entry name" value="TFIID_subunit_9"/>
</dbReference>
<keyword evidence="6" id="KW-0648">Protein biosynthesis</keyword>
<keyword evidence="6" id="KW-0396">Initiation factor</keyword>
<dbReference type="GO" id="GO:0005634">
    <property type="term" value="C:nucleus"/>
    <property type="evidence" value="ECO:0007669"/>
    <property type="project" value="UniProtKB-SubCell"/>
</dbReference>
<reference evidence="6" key="1">
    <citation type="submission" date="2015-12" db="EMBL/GenBank/DDBJ databases">
        <title>Update maize B73 reference genome by single molecule sequencing technologies.</title>
        <authorList>
            <consortium name="Maize Genome Sequencing Project"/>
            <person name="Ware D."/>
        </authorList>
    </citation>
    <scope>NUCLEOTIDE SEQUENCE</scope>
    <source>
        <tissue evidence="6">Seedling</tissue>
    </source>
</reference>
<dbReference type="SUPFAM" id="SSF50978">
    <property type="entry name" value="WD40 repeat-like"/>
    <property type="match status" value="1"/>
</dbReference>
<dbReference type="InterPro" id="IPR009072">
    <property type="entry name" value="Histone-fold"/>
</dbReference>
<keyword evidence="3" id="KW-0805">Transcription regulation</keyword>
<dbReference type="InterPro" id="IPR003162">
    <property type="entry name" value="TFIID-31"/>
</dbReference>
<dbReference type="Gene3D" id="2.130.10.10">
    <property type="entry name" value="YVTN repeat-like/Quinoprotein amine dehydrogenase"/>
    <property type="match status" value="1"/>
</dbReference>
<dbReference type="Gene3D" id="1.10.20.10">
    <property type="entry name" value="Histone, subunit A"/>
    <property type="match status" value="1"/>
</dbReference>
<dbReference type="Pfam" id="PF00400">
    <property type="entry name" value="WD40"/>
    <property type="match status" value="2"/>
</dbReference>
<dbReference type="SMR" id="A0A1D6FCA1"/>
<dbReference type="InterPro" id="IPR015943">
    <property type="entry name" value="WD40/YVTN_repeat-like_dom_sf"/>
</dbReference>
<dbReference type="InParanoid" id="A0A1D6FCA1"/>
<dbReference type="InterPro" id="IPR001680">
    <property type="entry name" value="WD40_rpt"/>
</dbReference>
<dbReference type="InterPro" id="IPR036322">
    <property type="entry name" value="WD40_repeat_dom_sf"/>
</dbReference>
<keyword evidence="5" id="KW-0539">Nucleus</keyword>
<sequence>MGLGEGEYEPRVVHQFLDLAYRYVGDVLGDAQVYADHVGKAQIDANDVRLAIQAKVNFSFSQPPPREVPIVPYSQFGQISWLMFIFFYPRQIVAFSLGWFCTAESMKPNYFAARVVETRFRISFVFAGLVWSLLNSVNDAIIVGDKLVSCSSDTTIKVWNCFSDGACTRTLHRHSDYVICLAAAENNSNIVASGGLGGEVFIWDLDAALAPVAKSVDAKEDEVPNGNSGPALTTLCSMNSSSYYVDKRFL</sequence>
<dbReference type="PROSITE" id="PS50082">
    <property type="entry name" value="WD_REPEATS_2"/>
    <property type="match status" value="1"/>
</dbReference>
<name>A0A1D6FCA1_MAIZE</name>
<keyword evidence="4" id="KW-0804">Transcription</keyword>
<dbReference type="GO" id="GO:0003743">
    <property type="term" value="F:translation initiation factor activity"/>
    <property type="evidence" value="ECO:0007669"/>
    <property type="project" value="UniProtKB-KW"/>
</dbReference>
<evidence type="ECO:0000256" key="2">
    <source>
        <dbReference type="ARBA" id="ARBA00007646"/>
    </source>
</evidence>
<gene>
    <name evidence="6" type="ORF">ZEAMMB73_Zm00001d008371</name>
</gene>
<dbReference type="PANTHER" id="PTHR48068:SF4">
    <property type="entry name" value="TATA-BOX BINDING PROTEIN ASSOCIATED FACTOR 9"/>
    <property type="match status" value="1"/>
</dbReference>
<dbReference type="EMBL" id="CM000784">
    <property type="protein sequence ID" value="AQK89679.1"/>
    <property type="molecule type" value="Genomic_DNA"/>
</dbReference>
<accession>A0A1D6FCA1</accession>
<dbReference type="SUPFAM" id="SSF47113">
    <property type="entry name" value="Histone-fold"/>
    <property type="match status" value="1"/>
</dbReference>
<evidence type="ECO:0000256" key="5">
    <source>
        <dbReference type="ARBA" id="ARBA00023242"/>
    </source>
</evidence>
<protein>
    <submittedName>
        <fullName evidence="6">Transcription initiation factor TFIID subunit 9</fullName>
    </submittedName>
</protein>
<dbReference type="STRING" id="4577.A0A1D6FCA1"/>
<dbReference type="ExpressionAtlas" id="A0A1D6FCA1">
    <property type="expression patterns" value="baseline"/>
</dbReference>
<comment type="similarity">
    <text evidence="2">Belongs to the TAF9 family.</text>
</comment>
<evidence type="ECO:0000256" key="3">
    <source>
        <dbReference type="ARBA" id="ARBA00023015"/>
    </source>
</evidence>
<dbReference type="SMART" id="SM00320">
    <property type="entry name" value="WD40"/>
    <property type="match status" value="2"/>
</dbReference>
<evidence type="ECO:0000256" key="4">
    <source>
        <dbReference type="ARBA" id="ARBA00023163"/>
    </source>
</evidence>
<dbReference type="PANTHER" id="PTHR48068">
    <property type="entry name" value="TAF9 RNA POLYMERASE II, TATA BOX-BINDING PROTEIN (TBP)-ASSOCIATED FACTOR"/>
    <property type="match status" value="1"/>
</dbReference>
<dbReference type="AlphaFoldDB" id="A0A1D6FCA1"/>
<comment type="subcellular location">
    <subcellularLocation>
        <location evidence="1">Nucleus</location>
    </subcellularLocation>
</comment>
<dbReference type="GO" id="GO:0046982">
    <property type="term" value="F:protein heterodimerization activity"/>
    <property type="evidence" value="ECO:0007669"/>
    <property type="project" value="InterPro"/>
</dbReference>
<organism evidence="6">
    <name type="scientific">Zea mays</name>
    <name type="common">Maize</name>
    <dbReference type="NCBI Taxonomy" id="4577"/>
    <lineage>
        <taxon>Eukaryota</taxon>
        <taxon>Viridiplantae</taxon>
        <taxon>Streptophyta</taxon>
        <taxon>Embryophyta</taxon>
        <taxon>Tracheophyta</taxon>
        <taxon>Spermatophyta</taxon>
        <taxon>Magnoliopsida</taxon>
        <taxon>Liliopsida</taxon>
        <taxon>Poales</taxon>
        <taxon>Poaceae</taxon>
        <taxon>PACMAD clade</taxon>
        <taxon>Panicoideae</taxon>
        <taxon>Andropogonodae</taxon>
        <taxon>Andropogoneae</taxon>
        <taxon>Tripsacinae</taxon>
        <taxon>Zea</taxon>
    </lineage>
</organism>
<dbReference type="Pfam" id="PF02291">
    <property type="entry name" value="TFIID-31kDa"/>
    <property type="match status" value="1"/>
</dbReference>
<evidence type="ECO:0000313" key="6">
    <source>
        <dbReference type="EMBL" id="AQK89679.1"/>
    </source>
</evidence>
<dbReference type="GO" id="GO:0006352">
    <property type="term" value="P:DNA-templated transcription initiation"/>
    <property type="evidence" value="ECO:0007669"/>
    <property type="project" value="InterPro"/>
</dbReference>
<evidence type="ECO:0000256" key="1">
    <source>
        <dbReference type="ARBA" id="ARBA00004123"/>
    </source>
</evidence>
<proteinExistence type="inferred from homology"/>